<comment type="caution">
    <text evidence="6">The sequence shown here is derived from an EMBL/GenBank/DDBJ whole genome shotgun (WGS) entry which is preliminary data.</text>
</comment>
<evidence type="ECO:0000313" key="6">
    <source>
        <dbReference type="EMBL" id="OAI07944.1"/>
    </source>
</evidence>
<dbReference type="RefSeq" id="WP_064007404.1">
    <property type="nucleotide sequence ID" value="NZ_LUUG01000049.1"/>
</dbReference>
<reference evidence="6 7" key="1">
    <citation type="submission" date="2016-03" db="EMBL/GenBank/DDBJ databases">
        <authorList>
            <person name="Ploux O."/>
        </authorList>
    </citation>
    <scope>NUCLEOTIDE SEQUENCE [LARGE SCALE GENOMIC DNA]</scope>
    <source>
        <strain evidence="6 7">R-45363</strain>
    </source>
</reference>
<dbReference type="FunFam" id="3.20.20.70:FF:000018">
    <property type="entry name" value="Probable transaldolase"/>
    <property type="match status" value="1"/>
</dbReference>
<dbReference type="CDD" id="cd00956">
    <property type="entry name" value="Transaldolase_FSA"/>
    <property type="match status" value="1"/>
</dbReference>
<evidence type="ECO:0000313" key="7">
    <source>
        <dbReference type="Proteomes" id="UP000078090"/>
    </source>
</evidence>
<evidence type="ECO:0000256" key="1">
    <source>
        <dbReference type="ARBA" id="ARBA00004496"/>
    </source>
</evidence>
<dbReference type="Proteomes" id="UP000078090">
    <property type="component" value="Unassembled WGS sequence"/>
</dbReference>
<keyword evidence="4" id="KW-0704">Schiff base</keyword>
<evidence type="ECO:0000256" key="3">
    <source>
        <dbReference type="ARBA" id="ARBA00022490"/>
    </source>
</evidence>
<dbReference type="GO" id="GO:0042182">
    <property type="term" value="P:ketone catabolic process"/>
    <property type="evidence" value="ECO:0007669"/>
    <property type="project" value="UniProtKB-ARBA"/>
</dbReference>
<dbReference type="OrthoDB" id="9807051at2"/>
<proteinExistence type="inferred from homology"/>
<accession>A0A177MRE0</accession>
<dbReference type="EMBL" id="LUUG01000049">
    <property type="protein sequence ID" value="OAI07944.1"/>
    <property type="molecule type" value="Genomic_DNA"/>
</dbReference>
<sequence length="224" mass="24032">MLEIYLDSADIAGIKNLCPALPLAGVTTNPSIMAASGIGLQELLTALTDIIGPQARFHVQVVNNSVDGIIAEARKLQELPFDIIVKIPAHTTGLTAIKQLKKNNIPLLATAIYNVQQGMLAALHGADYLAPYLNRIDNQGFDGIAVVADLQALIDRYQLPGKLLVASFKNVNQVLQVLKLGVGAVTLPLDIAQQILTTPATDAAVEKFSHDWQTVFADKLSFET</sequence>
<dbReference type="InterPro" id="IPR013785">
    <property type="entry name" value="Aldolase_TIM"/>
</dbReference>
<dbReference type="PANTHER" id="PTHR10683">
    <property type="entry name" value="TRANSALDOLASE"/>
    <property type="match status" value="1"/>
</dbReference>
<dbReference type="PANTHER" id="PTHR10683:SF40">
    <property type="entry name" value="FRUCTOSE-6-PHOSPHATE ALDOLASE 1-RELATED"/>
    <property type="match status" value="1"/>
</dbReference>
<dbReference type="AlphaFoldDB" id="A0A177MRE0"/>
<evidence type="ECO:0000256" key="5">
    <source>
        <dbReference type="ARBA" id="ARBA00048809"/>
    </source>
</evidence>
<dbReference type="Gene3D" id="3.20.20.70">
    <property type="entry name" value="Aldolase class I"/>
    <property type="match status" value="1"/>
</dbReference>
<dbReference type="InterPro" id="IPR033919">
    <property type="entry name" value="TSA/FSA_arc/bac"/>
</dbReference>
<comment type="catalytic activity">
    <reaction evidence="5">
        <text>beta-D-fructose 6-phosphate = dihydroxyacetone + D-glyceraldehyde 3-phosphate</text>
        <dbReference type="Rhea" id="RHEA:28002"/>
        <dbReference type="ChEBI" id="CHEBI:16016"/>
        <dbReference type="ChEBI" id="CHEBI:57634"/>
        <dbReference type="ChEBI" id="CHEBI:59776"/>
    </reaction>
</comment>
<name>A0A177MRE0_METMH</name>
<comment type="subcellular location">
    <subcellularLocation>
        <location evidence="1">Cytoplasm</location>
    </subcellularLocation>
</comment>
<dbReference type="GO" id="GO:0005737">
    <property type="term" value="C:cytoplasm"/>
    <property type="evidence" value="ECO:0007669"/>
    <property type="project" value="UniProtKB-SubCell"/>
</dbReference>
<dbReference type="InterPro" id="IPR018225">
    <property type="entry name" value="Transaldolase_AS"/>
</dbReference>
<evidence type="ECO:0000256" key="2">
    <source>
        <dbReference type="ARBA" id="ARBA00005763"/>
    </source>
</evidence>
<dbReference type="SUPFAM" id="SSF51569">
    <property type="entry name" value="Aldolase"/>
    <property type="match status" value="1"/>
</dbReference>
<dbReference type="GO" id="GO:0005975">
    <property type="term" value="P:carbohydrate metabolic process"/>
    <property type="evidence" value="ECO:0007669"/>
    <property type="project" value="InterPro"/>
</dbReference>
<keyword evidence="3" id="KW-0963">Cytoplasm</keyword>
<protein>
    <submittedName>
        <fullName evidence="6">Fructose-6-phosphate aldolase</fullName>
    </submittedName>
</protein>
<dbReference type="PROSITE" id="PS01054">
    <property type="entry name" value="TRANSALDOLASE_1"/>
    <property type="match status" value="1"/>
</dbReference>
<evidence type="ECO:0000256" key="4">
    <source>
        <dbReference type="ARBA" id="ARBA00023270"/>
    </source>
</evidence>
<organism evidence="6 7">
    <name type="scientific">Methylomonas methanica</name>
    <dbReference type="NCBI Taxonomy" id="421"/>
    <lineage>
        <taxon>Bacteria</taxon>
        <taxon>Pseudomonadati</taxon>
        <taxon>Pseudomonadota</taxon>
        <taxon>Gammaproteobacteria</taxon>
        <taxon>Methylococcales</taxon>
        <taxon>Methylococcaceae</taxon>
        <taxon>Methylomonas</taxon>
    </lineage>
</organism>
<dbReference type="GO" id="GO:0097023">
    <property type="term" value="F:fructose 6-phosphate aldolase activity"/>
    <property type="evidence" value="ECO:0007669"/>
    <property type="project" value="RHEA"/>
</dbReference>
<comment type="similarity">
    <text evidence="2">Belongs to the transaldolase family. Type 3A subfamily.</text>
</comment>
<gene>
    <name evidence="6" type="ORF">A1332_00695</name>
</gene>
<dbReference type="Pfam" id="PF00923">
    <property type="entry name" value="TAL_FSA"/>
    <property type="match status" value="1"/>
</dbReference>
<dbReference type="InterPro" id="IPR001585">
    <property type="entry name" value="TAL/FSA"/>
</dbReference>